<dbReference type="EMBL" id="CP136920">
    <property type="protein sequence ID" value="WOO40843.1"/>
    <property type="molecule type" value="Genomic_DNA"/>
</dbReference>
<dbReference type="RefSeq" id="WP_317833066.1">
    <property type="nucleotide sequence ID" value="NZ_CP136920.1"/>
</dbReference>
<evidence type="ECO:0008006" key="5">
    <source>
        <dbReference type="Google" id="ProtNLM"/>
    </source>
</evidence>
<keyword evidence="1" id="KW-0472">Membrane</keyword>
<evidence type="ECO:0000313" key="4">
    <source>
        <dbReference type="Proteomes" id="UP001304300"/>
    </source>
</evidence>
<feature type="signal peptide" evidence="2">
    <location>
        <begin position="1"/>
        <end position="20"/>
    </location>
</feature>
<keyword evidence="1" id="KW-0812">Transmembrane</keyword>
<organism evidence="3 4">
    <name type="scientific">Rubellicoccus peritrichatus</name>
    <dbReference type="NCBI Taxonomy" id="3080537"/>
    <lineage>
        <taxon>Bacteria</taxon>
        <taxon>Pseudomonadati</taxon>
        <taxon>Verrucomicrobiota</taxon>
        <taxon>Opitutia</taxon>
        <taxon>Puniceicoccales</taxon>
        <taxon>Cerasicoccaceae</taxon>
        <taxon>Rubellicoccus</taxon>
    </lineage>
</organism>
<dbReference type="KEGG" id="puo:RZN69_19645"/>
<protein>
    <recommendedName>
        <fullName evidence="5">PEP-CTERM protein-sorting domain-containing protein</fullName>
    </recommendedName>
</protein>
<dbReference type="AlphaFoldDB" id="A0AAQ3LC72"/>
<keyword evidence="1" id="KW-1133">Transmembrane helix</keyword>
<keyword evidence="2" id="KW-0732">Signal</keyword>
<evidence type="ECO:0000313" key="3">
    <source>
        <dbReference type="EMBL" id="WOO40843.1"/>
    </source>
</evidence>
<gene>
    <name evidence="3" type="ORF">RZN69_19645</name>
</gene>
<reference evidence="3 4" key="1">
    <citation type="submission" date="2023-10" db="EMBL/GenBank/DDBJ databases">
        <title>Rubellicoccus peritrichatus gen. nov., sp. nov., isolated from an algae of coral reef tank.</title>
        <authorList>
            <person name="Luo J."/>
        </authorList>
    </citation>
    <scope>NUCLEOTIDE SEQUENCE [LARGE SCALE GENOMIC DNA]</scope>
    <source>
        <strain evidence="3 4">CR14</strain>
    </source>
</reference>
<dbReference type="Proteomes" id="UP001304300">
    <property type="component" value="Chromosome"/>
</dbReference>
<feature type="chain" id="PRO_5042942148" description="PEP-CTERM protein-sorting domain-containing protein" evidence="2">
    <location>
        <begin position="21"/>
        <end position="232"/>
    </location>
</feature>
<accession>A0AAQ3LC72</accession>
<sequence>MNTKIITPLMLVLAASFSHAQTITYTDAVSGASGNTFATGGSLSNTSWLGAPNTSAQSNTLWAERTPFANNGNVFQANPSVTGSIPELTTEVTGLLDGTYDVWVFFWTNNEPWNISAGLTSGSLMTYSPPGGGGLGNTTDAVLASTLSYDVTPLLTEAPDRLMYGVNIGQATVTGGSAINVFIGHNLGSNTANRTWYDGVGVAATIPEPSSFALIVSSIALGILIIRRQRNG</sequence>
<evidence type="ECO:0000256" key="2">
    <source>
        <dbReference type="SAM" id="SignalP"/>
    </source>
</evidence>
<name>A0AAQ3LC72_9BACT</name>
<feature type="transmembrane region" description="Helical" evidence="1">
    <location>
        <begin position="210"/>
        <end position="226"/>
    </location>
</feature>
<proteinExistence type="predicted"/>
<keyword evidence="4" id="KW-1185">Reference proteome</keyword>
<evidence type="ECO:0000256" key="1">
    <source>
        <dbReference type="SAM" id="Phobius"/>
    </source>
</evidence>